<dbReference type="NCBIfam" id="NF038150">
    <property type="entry name" value="lanthi_synth_IV"/>
    <property type="match status" value="1"/>
</dbReference>
<evidence type="ECO:0000313" key="3">
    <source>
        <dbReference type="Proteomes" id="UP001597097"/>
    </source>
</evidence>
<dbReference type="CDD" id="cd04791">
    <property type="entry name" value="LanC_SerThrkinase"/>
    <property type="match status" value="1"/>
</dbReference>
<keyword evidence="3" id="KW-1185">Reference proteome</keyword>
<dbReference type="InterPro" id="IPR058053">
    <property type="entry name" value="RamC_C"/>
</dbReference>
<accession>A0ABW4FY39</accession>
<reference evidence="3" key="1">
    <citation type="journal article" date="2019" name="Int. J. Syst. Evol. Microbiol.">
        <title>The Global Catalogue of Microorganisms (GCM) 10K type strain sequencing project: providing services to taxonomists for standard genome sequencing and annotation.</title>
        <authorList>
            <consortium name="The Broad Institute Genomics Platform"/>
            <consortium name="The Broad Institute Genome Sequencing Center for Infectious Disease"/>
            <person name="Wu L."/>
            <person name="Ma J."/>
        </authorList>
    </citation>
    <scope>NUCLEOTIDE SEQUENCE [LARGE SCALE GENOMIC DNA]</scope>
    <source>
        <strain evidence="3">CGMCC 1.15399</strain>
    </source>
</reference>
<sequence length="892" mass="97386">MSDGDDLGGRLRVLLHEIVAPERWGVRTESFWCYVEPPGHSWRLQGWKLHVSATAESAPTVLENAARVLLGRRACFKFAKGLDQVAELTSMRYPRSGGAKFITVYPDNDQHFRLLAEELHRATSGLAGPAILSDRAYQPGSLVHYRYGGFTSALPRLDDDGSYVPMLVAPDGTWVEDRREAWFTAPPWAPPPLPAMVPPTPPAERGRPVLIADRYQVDEAIRHSNRGGVYRAVDRTSGRRVILKEARPHIADAHTWLRREADMLDLLEPLGVTPRKVALTGYQGHLFLAEEEIPGPSLRRWVEERSRDEESRRPPLPDVLAVARRLVDLVALVHGAGLVLRDFNPGNVVVTPGGTLRLVDVEFVTRPGERAAPVMTPGYTAPEQIAAGSGPASQAADLYSLGACLLYICSGVNPVLAAEDAPARPVEERMELLVRTAMHGNEALRRLAPAVLGLTAGEPEARWSLQRVEAALRNGSRRPPGPTPITVLTSDEQDDLLRDLLAHTVERMTPDAAHLWPPFTYENRTGDPGNVHTGAGGIVAVLTGAVRALDDERCRDALATAATWLAAELEREPRALPGLFFGRSGAAWALHQAARTLEHDELAERALSYAKRIPLRWPVPDFTHGTAGAGVAQLALWRATGDAEFRARAQYCADSLMETRRHQVDEVVWPIPDEFGSKLAGLTHYGFAHGVAGIATFLLAAGRDLARPDYTDLAVTCGDALYIRAEPVGEAVRWPVGPKDSASGGAPAPDTAWWCNGSGGIGAFFARLWRATGEARFLHMAEMAATAVRNERWLVGPGHCHGNAGNGELLLDLAAVRGDARYLTWAAELAACVRGGHVRTNRRTVIPTPDESFGYNLGLAGIIGFLLRLRHGGPRWFMPDDFTLQLPPTERR</sequence>
<evidence type="ECO:0000259" key="1">
    <source>
        <dbReference type="PROSITE" id="PS50011"/>
    </source>
</evidence>
<name>A0ABW4FY39_9ACTN</name>
<organism evidence="2 3">
    <name type="scientific">Nonomuraea guangzhouensis</name>
    <dbReference type="NCBI Taxonomy" id="1291555"/>
    <lineage>
        <taxon>Bacteria</taxon>
        <taxon>Bacillati</taxon>
        <taxon>Actinomycetota</taxon>
        <taxon>Actinomycetes</taxon>
        <taxon>Streptosporangiales</taxon>
        <taxon>Streptosporangiaceae</taxon>
        <taxon>Nonomuraea</taxon>
    </lineage>
</organism>
<dbReference type="InterPro" id="IPR007822">
    <property type="entry name" value="LANC-like"/>
</dbReference>
<dbReference type="EMBL" id="JBHUCM010000001">
    <property type="protein sequence ID" value="MFD1535435.1"/>
    <property type="molecule type" value="Genomic_DNA"/>
</dbReference>
<evidence type="ECO:0000313" key="2">
    <source>
        <dbReference type="EMBL" id="MFD1535435.1"/>
    </source>
</evidence>
<dbReference type="RefSeq" id="WP_219536825.1">
    <property type="nucleotide sequence ID" value="NZ_JAHKRM010000032.1"/>
</dbReference>
<dbReference type="PANTHER" id="PTHR12736">
    <property type="entry name" value="LANC-LIKE PROTEIN"/>
    <property type="match status" value="1"/>
</dbReference>
<dbReference type="Pfam" id="PF00069">
    <property type="entry name" value="Pkinase"/>
    <property type="match status" value="1"/>
</dbReference>
<gene>
    <name evidence="2" type="primary">lanL</name>
    <name evidence="2" type="ORF">ACFSJ0_00235</name>
</gene>
<protein>
    <submittedName>
        <fullName evidence="2">Class IV lanthionine synthetase LanL</fullName>
    </submittedName>
</protein>
<dbReference type="Proteomes" id="UP001597097">
    <property type="component" value="Unassembled WGS sequence"/>
</dbReference>
<feature type="domain" description="Protein kinase" evidence="1">
    <location>
        <begin position="215"/>
        <end position="517"/>
    </location>
</feature>
<comment type="caution">
    <text evidence="2">The sequence shown here is derived from an EMBL/GenBank/DDBJ whole genome shotgun (WGS) entry which is preliminary data.</text>
</comment>
<dbReference type="Pfam" id="PF05147">
    <property type="entry name" value="LANC_like"/>
    <property type="match status" value="1"/>
</dbReference>
<dbReference type="InterPro" id="IPR057929">
    <property type="entry name" value="RamC_N"/>
</dbReference>
<dbReference type="PROSITE" id="PS50011">
    <property type="entry name" value="PROTEIN_KINASE_DOM"/>
    <property type="match status" value="1"/>
</dbReference>
<dbReference type="PANTHER" id="PTHR12736:SF7">
    <property type="entry name" value="LANC-LIKE PROTEIN 3"/>
    <property type="match status" value="1"/>
</dbReference>
<dbReference type="Pfam" id="PF25816">
    <property type="entry name" value="RamC_N"/>
    <property type="match status" value="1"/>
</dbReference>
<dbReference type="InterPro" id="IPR000719">
    <property type="entry name" value="Prot_kinase_dom"/>
</dbReference>
<dbReference type="SMART" id="SM00220">
    <property type="entry name" value="S_TKc"/>
    <property type="match status" value="1"/>
</dbReference>
<proteinExistence type="predicted"/>
<dbReference type="SMART" id="SM01260">
    <property type="entry name" value="LANC_like"/>
    <property type="match status" value="1"/>
</dbReference>